<dbReference type="Proteomes" id="UP000225740">
    <property type="component" value="Unassembled WGS sequence"/>
</dbReference>
<accession>A0A2G1VY28</accession>
<gene>
    <name evidence="1" type="ORF">CEE69_29895</name>
</gene>
<reference evidence="1 2" key="1">
    <citation type="submission" date="2017-06" db="EMBL/GenBank/DDBJ databases">
        <title>Description of Rhodopirellula bahusiensis sp. nov.</title>
        <authorList>
            <person name="Kizina J."/>
            <person name="Harder J."/>
        </authorList>
    </citation>
    <scope>NUCLEOTIDE SEQUENCE [LARGE SCALE GENOMIC DNA]</scope>
    <source>
        <strain evidence="1 2">SWK21</strain>
    </source>
</reference>
<keyword evidence="2" id="KW-1185">Reference proteome</keyword>
<name>A0A2G1VY28_9BACT</name>
<evidence type="ECO:0000313" key="1">
    <source>
        <dbReference type="EMBL" id="PHQ31641.1"/>
    </source>
</evidence>
<sequence>MGGFNSSEKFANQLSRQHRCRCGDVELLAHFSLETNDFPMFFDIRTNSKNRFESVALSRFR</sequence>
<comment type="caution">
    <text evidence="1">The sequence shown here is derived from an EMBL/GenBank/DDBJ whole genome shotgun (WGS) entry which is preliminary data.</text>
</comment>
<protein>
    <submittedName>
        <fullName evidence="1">Uncharacterized protein</fullName>
    </submittedName>
</protein>
<proteinExistence type="predicted"/>
<evidence type="ECO:0000313" key="2">
    <source>
        <dbReference type="Proteomes" id="UP000225740"/>
    </source>
</evidence>
<organism evidence="1 2">
    <name type="scientific">Rhodopirellula bahusiensis</name>
    <dbReference type="NCBI Taxonomy" id="2014065"/>
    <lineage>
        <taxon>Bacteria</taxon>
        <taxon>Pseudomonadati</taxon>
        <taxon>Planctomycetota</taxon>
        <taxon>Planctomycetia</taxon>
        <taxon>Pirellulales</taxon>
        <taxon>Pirellulaceae</taxon>
        <taxon>Rhodopirellula</taxon>
    </lineage>
</organism>
<dbReference type="AlphaFoldDB" id="A0A2G1VY28"/>
<dbReference type="EMBL" id="NIZW01000043">
    <property type="protein sequence ID" value="PHQ31641.1"/>
    <property type="molecule type" value="Genomic_DNA"/>
</dbReference>